<dbReference type="InterPro" id="IPR050372">
    <property type="entry name" value="Neurexin-related_CASP"/>
</dbReference>
<feature type="domain" description="Laminin G" evidence="3">
    <location>
        <begin position="6"/>
        <end position="135"/>
    </location>
</feature>
<evidence type="ECO:0000259" key="3">
    <source>
        <dbReference type="PROSITE" id="PS50025"/>
    </source>
</evidence>
<sequence length="135" mass="15574">MKMNNRNVPSFNGSSHLRYRGLAETALTWLDLDITFKPTAPDGLIIYNGNRMDGTNDFMGLYLNDGNIEFAYDLGTGPVVAKSQFRVAISEWHQVNFLYFNISGIISFFTFFFVNINYDNRYSHFVFYLFIDTAC</sequence>
<dbReference type="InterPro" id="IPR001791">
    <property type="entry name" value="Laminin_G"/>
</dbReference>
<accession>A0AAV8ZU07</accession>
<organism evidence="4 5">
    <name type="scientific">Rhamnusium bicolor</name>
    <dbReference type="NCBI Taxonomy" id="1586634"/>
    <lineage>
        <taxon>Eukaryota</taxon>
        <taxon>Metazoa</taxon>
        <taxon>Ecdysozoa</taxon>
        <taxon>Arthropoda</taxon>
        <taxon>Hexapoda</taxon>
        <taxon>Insecta</taxon>
        <taxon>Pterygota</taxon>
        <taxon>Neoptera</taxon>
        <taxon>Endopterygota</taxon>
        <taxon>Coleoptera</taxon>
        <taxon>Polyphaga</taxon>
        <taxon>Cucujiformia</taxon>
        <taxon>Chrysomeloidea</taxon>
        <taxon>Cerambycidae</taxon>
        <taxon>Lepturinae</taxon>
        <taxon>Rhagiini</taxon>
        <taxon>Rhamnusium</taxon>
    </lineage>
</organism>
<name>A0AAV8ZU07_9CUCU</name>
<keyword evidence="2" id="KW-1133">Transmembrane helix</keyword>
<dbReference type="Gene3D" id="2.60.120.200">
    <property type="match status" value="1"/>
</dbReference>
<feature type="transmembrane region" description="Helical" evidence="2">
    <location>
        <begin position="97"/>
        <end position="118"/>
    </location>
</feature>
<keyword evidence="5" id="KW-1185">Reference proteome</keyword>
<dbReference type="InterPro" id="IPR013320">
    <property type="entry name" value="ConA-like_dom_sf"/>
</dbReference>
<dbReference type="CDD" id="cd00110">
    <property type="entry name" value="LamG"/>
    <property type="match status" value="1"/>
</dbReference>
<dbReference type="PANTHER" id="PTHR15036">
    <property type="entry name" value="PIKACHURIN-LIKE PROTEIN"/>
    <property type="match status" value="1"/>
</dbReference>
<evidence type="ECO:0000256" key="2">
    <source>
        <dbReference type="SAM" id="Phobius"/>
    </source>
</evidence>
<evidence type="ECO:0000313" key="4">
    <source>
        <dbReference type="EMBL" id="KAJ8971785.1"/>
    </source>
</evidence>
<reference evidence="4" key="1">
    <citation type="journal article" date="2023" name="Insect Mol. Biol.">
        <title>Genome sequencing provides insights into the evolution of gene families encoding plant cell wall-degrading enzymes in longhorned beetles.</title>
        <authorList>
            <person name="Shin N.R."/>
            <person name="Okamura Y."/>
            <person name="Kirsch R."/>
            <person name="Pauchet Y."/>
        </authorList>
    </citation>
    <scope>NUCLEOTIDE SEQUENCE</scope>
    <source>
        <strain evidence="4">RBIC_L_NR</strain>
    </source>
</reference>
<dbReference type="GO" id="GO:0016020">
    <property type="term" value="C:membrane"/>
    <property type="evidence" value="ECO:0007669"/>
    <property type="project" value="UniProtKB-SubCell"/>
</dbReference>
<keyword evidence="2" id="KW-0472">Membrane</keyword>
<proteinExistence type="predicted"/>
<dbReference type="Proteomes" id="UP001162156">
    <property type="component" value="Unassembled WGS sequence"/>
</dbReference>
<comment type="caution">
    <text evidence="1">Lacks conserved residue(s) required for the propagation of feature annotation.</text>
</comment>
<evidence type="ECO:0000313" key="5">
    <source>
        <dbReference type="Proteomes" id="UP001162156"/>
    </source>
</evidence>
<dbReference type="AlphaFoldDB" id="A0AAV8ZU07"/>
<evidence type="ECO:0000256" key="1">
    <source>
        <dbReference type="PROSITE-ProRule" id="PRU00122"/>
    </source>
</evidence>
<keyword evidence="2" id="KW-0812">Transmembrane</keyword>
<dbReference type="EMBL" id="JANEYF010000161">
    <property type="protein sequence ID" value="KAJ8971785.1"/>
    <property type="molecule type" value="Genomic_DNA"/>
</dbReference>
<protein>
    <recommendedName>
        <fullName evidence="3">Laminin G domain-containing protein</fullName>
    </recommendedName>
</protein>
<dbReference type="PROSITE" id="PS50025">
    <property type="entry name" value="LAM_G_DOMAIN"/>
    <property type="match status" value="1"/>
</dbReference>
<dbReference type="SUPFAM" id="SSF49899">
    <property type="entry name" value="Concanavalin A-like lectins/glucanases"/>
    <property type="match status" value="1"/>
</dbReference>
<dbReference type="PANTHER" id="PTHR15036:SF85">
    <property type="entry name" value="SP2353, ISOFORM A"/>
    <property type="match status" value="1"/>
</dbReference>
<gene>
    <name evidence="4" type="ORF">NQ314_000531</name>
</gene>
<comment type="caution">
    <text evidence="4">The sequence shown here is derived from an EMBL/GenBank/DDBJ whole genome shotgun (WGS) entry which is preliminary data.</text>
</comment>
<dbReference type="Pfam" id="PF02210">
    <property type="entry name" value="Laminin_G_2"/>
    <property type="match status" value="1"/>
</dbReference>